<dbReference type="PANTHER" id="PTHR31677">
    <property type="entry name" value="AP2 DOMAIN CLASS TRANSCRIPTION FACTOR"/>
    <property type="match status" value="1"/>
</dbReference>
<dbReference type="InterPro" id="IPR001471">
    <property type="entry name" value="AP2/ERF_dom"/>
</dbReference>
<feature type="domain" description="AP2/ERF" evidence="8">
    <location>
        <begin position="159"/>
        <end position="222"/>
    </location>
</feature>
<feature type="region of interest" description="Disordered" evidence="7">
    <location>
        <begin position="326"/>
        <end position="378"/>
    </location>
</feature>
<dbReference type="PROSITE" id="PS51032">
    <property type="entry name" value="AP2_ERF"/>
    <property type="match status" value="5"/>
</dbReference>
<feature type="domain" description="AP2/ERF" evidence="8">
    <location>
        <begin position="79"/>
        <end position="137"/>
    </location>
</feature>
<dbReference type="EMBL" id="MLFT02000001">
    <property type="protein sequence ID" value="PHT57664.1"/>
    <property type="molecule type" value="Genomic_DNA"/>
</dbReference>
<dbReference type="GO" id="GO:0003700">
    <property type="term" value="F:DNA-binding transcription factor activity"/>
    <property type="evidence" value="ECO:0007669"/>
    <property type="project" value="InterPro"/>
</dbReference>
<gene>
    <name evidence="9" type="ORF">CQW23_00027</name>
</gene>
<evidence type="ECO:0000256" key="4">
    <source>
        <dbReference type="ARBA" id="ARBA00023125"/>
    </source>
</evidence>
<evidence type="ECO:0000256" key="7">
    <source>
        <dbReference type="SAM" id="MobiDB-lite"/>
    </source>
</evidence>
<dbReference type="InterPro" id="IPR036955">
    <property type="entry name" value="AP2/ERF_dom_sf"/>
</dbReference>
<organism evidence="9 10">
    <name type="scientific">Capsicum baccatum</name>
    <name type="common">Peruvian pepper</name>
    <dbReference type="NCBI Taxonomy" id="33114"/>
    <lineage>
        <taxon>Eukaryota</taxon>
        <taxon>Viridiplantae</taxon>
        <taxon>Streptophyta</taxon>
        <taxon>Embryophyta</taxon>
        <taxon>Tracheophyta</taxon>
        <taxon>Spermatophyta</taxon>
        <taxon>Magnoliopsida</taxon>
        <taxon>eudicotyledons</taxon>
        <taxon>Gunneridae</taxon>
        <taxon>Pentapetalae</taxon>
        <taxon>asterids</taxon>
        <taxon>lamiids</taxon>
        <taxon>Solanales</taxon>
        <taxon>Solanaceae</taxon>
        <taxon>Solanoideae</taxon>
        <taxon>Capsiceae</taxon>
        <taxon>Capsicum</taxon>
    </lineage>
</organism>
<comment type="caution">
    <text evidence="9">The sequence shown here is derived from an EMBL/GenBank/DDBJ whole genome shotgun (WGS) entry which is preliminary data.</text>
</comment>
<reference evidence="9 10" key="1">
    <citation type="journal article" date="2017" name="Genome Biol.">
        <title>New reference genome sequences of hot pepper reveal the massive evolution of plant disease-resistance genes by retroduplication.</title>
        <authorList>
            <person name="Kim S."/>
            <person name="Park J."/>
            <person name="Yeom S.I."/>
            <person name="Kim Y.M."/>
            <person name="Seo E."/>
            <person name="Kim K.T."/>
            <person name="Kim M.S."/>
            <person name="Lee J.M."/>
            <person name="Cheong K."/>
            <person name="Shin H.S."/>
            <person name="Kim S.B."/>
            <person name="Han K."/>
            <person name="Lee J."/>
            <person name="Park M."/>
            <person name="Lee H.A."/>
            <person name="Lee H.Y."/>
            <person name="Lee Y."/>
            <person name="Oh S."/>
            <person name="Lee J.H."/>
            <person name="Choi E."/>
            <person name="Choi E."/>
            <person name="Lee S.E."/>
            <person name="Jeon J."/>
            <person name="Kim H."/>
            <person name="Choi G."/>
            <person name="Song H."/>
            <person name="Lee J."/>
            <person name="Lee S.C."/>
            <person name="Kwon J.K."/>
            <person name="Lee H.Y."/>
            <person name="Koo N."/>
            <person name="Hong Y."/>
            <person name="Kim R.W."/>
            <person name="Kang W.H."/>
            <person name="Huh J.H."/>
            <person name="Kang B.C."/>
            <person name="Yang T.J."/>
            <person name="Lee Y.H."/>
            <person name="Bennetzen J.L."/>
            <person name="Choi D."/>
        </authorList>
    </citation>
    <scope>NUCLEOTIDE SEQUENCE [LARGE SCALE GENOMIC DNA]</scope>
    <source>
        <strain evidence="10">cv. PBC81</strain>
    </source>
</reference>
<dbReference type="GO" id="GO:0009873">
    <property type="term" value="P:ethylene-activated signaling pathway"/>
    <property type="evidence" value="ECO:0007669"/>
    <property type="project" value="UniProtKB-KW"/>
</dbReference>
<dbReference type="SMART" id="SM00380">
    <property type="entry name" value="AP2"/>
    <property type="match status" value="5"/>
</dbReference>
<evidence type="ECO:0000259" key="8">
    <source>
        <dbReference type="PROSITE" id="PS51032"/>
    </source>
</evidence>
<dbReference type="Gene3D" id="3.30.730.10">
    <property type="entry name" value="AP2/ERF domain"/>
    <property type="match status" value="5"/>
</dbReference>
<reference evidence="10" key="2">
    <citation type="journal article" date="2017" name="J. Anim. Genet.">
        <title>Multiple reference genome sequences of hot pepper reveal the massive evolution of plant disease resistance genes by retroduplication.</title>
        <authorList>
            <person name="Kim S."/>
            <person name="Park J."/>
            <person name="Yeom S.-I."/>
            <person name="Kim Y.-M."/>
            <person name="Seo E."/>
            <person name="Kim K.-T."/>
            <person name="Kim M.-S."/>
            <person name="Lee J.M."/>
            <person name="Cheong K."/>
            <person name="Shin H.-S."/>
            <person name="Kim S.-B."/>
            <person name="Han K."/>
            <person name="Lee J."/>
            <person name="Park M."/>
            <person name="Lee H.-A."/>
            <person name="Lee H.-Y."/>
            <person name="Lee Y."/>
            <person name="Oh S."/>
            <person name="Lee J.H."/>
            <person name="Choi E."/>
            <person name="Choi E."/>
            <person name="Lee S.E."/>
            <person name="Jeon J."/>
            <person name="Kim H."/>
            <person name="Choi G."/>
            <person name="Song H."/>
            <person name="Lee J."/>
            <person name="Lee S.-C."/>
            <person name="Kwon J.-K."/>
            <person name="Lee H.-Y."/>
            <person name="Koo N."/>
            <person name="Hong Y."/>
            <person name="Kim R.W."/>
            <person name="Kang W.-H."/>
            <person name="Huh J.H."/>
            <person name="Kang B.-C."/>
            <person name="Yang T.-J."/>
            <person name="Lee Y.-H."/>
            <person name="Bennetzen J.L."/>
            <person name="Choi D."/>
        </authorList>
    </citation>
    <scope>NUCLEOTIDE SEQUENCE [LARGE SCALE GENOMIC DNA]</scope>
    <source>
        <strain evidence="10">cv. PBC81</strain>
    </source>
</reference>
<accession>A0A2G2XJH7</accession>
<feature type="region of interest" description="Disordered" evidence="7">
    <location>
        <begin position="132"/>
        <end position="151"/>
    </location>
</feature>
<name>A0A2G2XJH7_CAPBA</name>
<sequence length="719" mass="80917">MAMKTDGIALFTDEEEETCYKKQKTRKVSEIFVDKVNSTNHSCLMSIGKKTGLMTKVRGAESCDECNVSTCCDSKAKISLTGIKKQKNGRYVARITDPIKHKQVPVGVFDTIEEASQAYLSKKSEFENKWKKNFEQPESPSVSASGTDRRIDSRERTTRIIGAYRRKKTGRYYSKIMNPITKKNISLGTFDTAEEASRAFQSKKLEFQKLVDVKQEQCANKHSRSNQDGTTLSGGLVNVKRERENLICHERFQHGGEAFRVCQSKNKQAFSCNTTTSWNTKAKRSFVGIKRQMDGRYAAVITDRVKHRKVWFDTFDTIEEASQAYSSKKSEFEELSQQGNKENKSMKNCDQIQQPESSSVEGRREKRIDSHGKEAGSSKARSCLMTNVCSGESPDERSITTNCDPKAKMSLIGIRRQKSGRYAAVITDPITHKEVCLGTFDTIEEASQAYFSKKSEFDKLRQQGKTENKLKKNCDPIQQPESSSVMASLDTAGGSGRGKRIESHKRTTHIIGVYKSKSLGKFTSEIRDPITKRTIWLGTFDTAEEASHAFQSKKLEFQKLVQAKQKQCTHKQTHSKEDRKSEKSVHAKKEHENLNCGLESVGGPRIDFPMSNTSNGGTDQRINPHETGIAEDTFHACLSEKFYSQSSKEVELQSNMSTDSCAGKNQQGQEDDDKDLWMGKWVQLGDRTVMFSLKLGLPIIDNYGSLLGEFSSLDDLSII</sequence>
<feature type="compositionally biased region" description="Basic and acidic residues" evidence="7">
    <location>
        <begin position="361"/>
        <end position="376"/>
    </location>
</feature>
<feature type="domain" description="AP2/ERF" evidence="8">
    <location>
        <begin position="410"/>
        <end position="467"/>
    </location>
</feature>
<protein>
    <recommendedName>
        <fullName evidence="8">AP2/ERF domain-containing protein</fullName>
    </recommendedName>
</protein>
<feature type="domain" description="AP2/ERF" evidence="8">
    <location>
        <begin position="285"/>
        <end position="342"/>
    </location>
</feature>
<dbReference type="InterPro" id="IPR016177">
    <property type="entry name" value="DNA-bd_dom_sf"/>
</dbReference>
<dbReference type="AlphaFoldDB" id="A0A2G2XJH7"/>
<evidence type="ECO:0000313" key="10">
    <source>
        <dbReference type="Proteomes" id="UP000224567"/>
    </source>
</evidence>
<feature type="domain" description="AP2/ERF" evidence="8">
    <location>
        <begin position="509"/>
        <end position="572"/>
    </location>
</feature>
<evidence type="ECO:0000256" key="5">
    <source>
        <dbReference type="ARBA" id="ARBA00023163"/>
    </source>
</evidence>
<keyword evidence="2" id="KW-0936">Ethylene signaling pathway</keyword>
<evidence type="ECO:0000256" key="1">
    <source>
        <dbReference type="ARBA" id="ARBA00004123"/>
    </source>
</evidence>
<dbReference type="SUPFAM" id="SSF54171">
    <property type="entry name" value="DNA-binding domain"/>
    <property type="match status" value="5"/>
</dbReference>
<evidence type="ECO:0000256" key="2">
    <source>
        <dbReference type="ARBA" id="ARBA00022745"/>
    </source>
</evidence>
<dbReference type="OrthoDB" id="1303264at2759"/>
<evidence type="ECO:0000313" key="9">
    <source>
        <dbReference type="EMBL" id="PHT57664.1"/>
    </source>
</evidence>
<evidence type="ECO:0000256" key="3">
    <source>
        <dbReference type="ARBA" id="ARBA00023015"/>
    </source>
</evidence>
<proteinExistence type="predicted"/>
<comment type="subcellular location">
    <subcellularLocation>
        <location evidence="1">Nucleus</location>
    </subcellularLocation>
</comment>
<keyword evidence="3" id="KW-0805">Transcription regulation</keyword>
<keyword evidence="4" id="KW-0238">DNA-binding</keyword>
<feature type="compositionally biased region" description="Polar residues" evidence="7">
    <location>
        <begin position="348"/>
        <end position="360"/>
    </location>
</feature>
<feature type="compositionally biased region" description="Polar residues" evidence="7">
    <location>
        <begin position="136"/>
        <end position="146"/>
    </location>
</feature>
<evidence type="ECO:0000256" key="6">
    <source>
        <dbReference type="ARBA" id="ARBA00023242"/>
    </source>
</evidence>
<keyword evidence="5" id="KW-0804">Transcription</keyword>
<feature type="compositionally biased region" description="Basic and acidic residues" evidence="7">
    <location>
        <begin position="465"/>
        <end position="474"/>
    </location>
</feature>
<feature type="region of interest" description="Disordered" evidence="7">
    <location>
        <begin position="465"/>
        <end position="503"/>
    </location>
</feature>
<dbReference type="GO" id="GO:0003677">
    <property type="term" value="F:DNA binding"/>
    <property type="evidence" value="ECO:0007669"/>
    <property type="project" value="UniProtKB-KW"/>
</dbReference>
<feature type="region of interest" description="Disordered" evidence="7">
    <location>
        <begin position="566"/>
        <end position="590"/>
    </location>
</feature>
<dbReference type="PANTHER" id="PTHR31677:SF247">
    <property type="entry name" value="AP2_ERF DOMAIN-CONTAINING PROTEIN"/>
    <property type="match status" value="1"/>
</dbReference>
<dbReference type="GO" id="GO:0005634">
    <property type="term" value="C:nucleus"/>
    <property type="evidence" value="ECO:0007669"/>
    <property type="project" value="UniProtKB-SubCell"/>
</dbReference>
<keyword evidence="10" id="KW-1185">Reference proteome</keyword>
<keyword evidence="6" id="KW-0539">Nucleus</keyword>
<feature type="compositionally biased region" description="Basic and acidic residues" evidence="7">
    <location>
        <begin position="574"/>
        <end position="590"/>
    </location>
</feature>
<dbReference type="Proteomes" id="UP000224567">
    <property type="component" value="Unassembled WGS sequence"/>
</dbReference>